<proteinExistence type="inferred from homology"/>
<dbReference type="InterPro" id="IPR000352">
    <property type="entry name" value="Pep_chain_release_fac_I"/>
</dbReference>
<evidence type="ECO:0000313" key="5">
    <source>
        <dbReference type="Proteomes" id="UP000464378"/>
    </source>
</evidence>
<dbReference type="PANTHER" id="PTHR43804:SF6">
    <property type="entry name" value="CLASS I PEPTIDE CHAIN RELEASE FACTOR"/>
    <property type="match status" value="1"/>
</dbReference>
<feature type="region of interest" description="Disordered" evidence="2">
    <location>
        <begin position="1"/>
        <end position="53"/>
    </location>
</feature>
<dbReference type="Gene3D" id="3.30.160.20">
    <property type="match status" value="1"/>
</dbReference>
<dbReference type="InterPro" id="IPR045853">
    <property type="entry name" value="Pep_chain_release_fac_I_sf"/>
</dbReference>
<dbReference type="InParanoid" id="A0A6C2YT63"/>
<dbReference type="SUPFAM" id="SSF75620">
    <property type="entry name" value="Release factor"/>
    <property type="match status" value="1"/>
</dbReference>
<feature type="domain" description="Prokaryotic-type class I peptide chain release factors" evidence="3">
    <location>
        <begin position="93"/>
        <end position="148"/>
    </location>
</feature>
<protein>
    <recommendedName>
        <fullName evidence="3">Prokaryotic-type class I peptide chain release factors domain-containing protein</fullName>
    </recommendedName>
</protein>
<evidence type="ECO:0000256" key="1">
    <source>
        <dbReference type="ARBA" id="ARBA00010835"/>
    </source>
</evidence>
<keyword evidence="5" id="KW-1185">Reference proteome</keyword>
<dbReference type="PANTHER" id="PTHR43804">
    <property type="entry name" value="LD18447P"/>
    <property type="match status" value="1"/>
</dbReference>
<dbReference type="InterPro" id="IPR050057">
    <property type="entry name" value="Prokaryotic/Mito_RF"/>
</dbReference>
<comment type="similarity">
    <text evidence="1">Belongs to the prokaryotic/mitochondrial release factor family.</text>
</comment>
<evidence type="ECO:0000313" key="4">
    <source>
        <dbReference type="EMBL" id="VIP04594.1"/>
    </source>
</evidence>
<accession>A0A6C2YT63</accession>
<dbReference type="Proteomes" id="UP000464378">
    <property type="component" value="Chromosome"/>
</dbReference>
<dbReference type="GO" id="GO:0003747">
    <property type="term" value="F:translation release factor activity"/>
    <property type="evidence" value="ECO:0007669"/>
    <property type="project" value="InterPro"/>
</dbReference>
<dbReference type="RefSeq" id="WP_162659660.1">
    <property type="nucleotide sequence ID" value="NZ_LR593887.1"/>
</dbReference>
<dbReference type="Pfam" id="PF00472">
    <property type="entry name" value="RF-1"/>
    <property type="match status" value="1"/>
</dbReference>
<evidence type="ECO:0000259" key="3">
    <source>
        <dbReference type="Pfam" id="PF00472"/>
    </source>
</evidence>
<sequence>MDDAELTPTPPPADPASGANPAIGSQPLIGEHDALNSHPQPEANSAAADGPLTLPEFQSAGWVTPRLAAATPRPAPTRATWTGLTDEQLLAQCDVDTYRASGPGGQHRNKTSSAVRLRHRASGLVVIAEESRSQHENRHQAIKRLRRAFFLEIRTPIPPELRNEQSVTAIPEYAEVRPTDGKLHISTRNAKFWPVAGIVLDVLEACQARVSDAAACLGISTGNLIDFLQSEEHVWQQANECRKRFGQKPLKLN</sequence>
<gene>
    <name evidence="4" type="ORF">GMBLW1_45990</name>
</gene>
<dbReference type="EMBL" id="LR593887">
    <property type="protein sequence ID" value="VTS06549.1"/>
    <property type="molecule type" value="Genomic_DNA"/>
</dbReference>
<reference evidence="4" key="1">
    <citation type="submission" date="2019-04" db="EMBL/GenBank/DDBJ databases">
        <authorList>
            <consortium name="Science for Life Laboratories"/>
        </authorList>
    </citation>
    <scope>NUCLEOTIDE SEQUENCE</scope>
    <source>
        <strain evidence="4">MBLW1</strain>
    </source>
</reference>
<organism evidence="4">
    <name type="scientific">Tuwongella immobilis</name>
    <dbReference type="NCBI Taxonomy" id="692036"/>
    <lineage>
        <taxon>Bacteria</taxon>
        <taxon>Pseudomonadati</taxon>
        <taxon>Planctomycetota</taxon>
        <taxon>Planctomycetia</taxon>
        <taxon>Gemmatales</taxon>
        <taxon>Gemmataceae</taxon>
        <taxon>Tuwongella</taxon>
    </lineage>
</organism>
<dbReference type="AlphaFoldDB" id="A0A6C2YT63"/>
<evidence type="ECO:0000256" key="2">
    <source>
        <dbReference type="SAM" id="MobiDB-lite"/>
    </source>
</evidence>
<dbReference type="KEGG" id="tim:GMBLW1_45990"/>
<name>A0A6C2YT63_9BACT</name>
<dbReference type="EMBL" id="LR586016">
    <property type="protein sequence ID" value="VIP04594.1"/>
    <property type="molecule type" value="Genomic_DNA"/>
</dbReference>